<keyword evidence="2" id="KW-1185">Reference proteome</keyword>
<accession>A0A7W9HGP9</accession>
<dbReference type="EMBL" id="JACHMO010000001">
    <property type="protein sequence ID" value="MBB5801947.1"/>
    <property type="molecule type" value="Genomic_DNA"/>
</dbReference>
<dbReference type="Gene3D" id="3.40.50.1110">
    <property type="entry name" value="SGNH hydrolase"/>
    <property type="match status" value="1"/>
</dbReference>
<gene>
    <name evidence="1" type="ORF">F4560_001715</name>
</gene>
<dbReference type="RefSeq" id="WP_184918359.1">
    <property type="nucleotide sequence ID" value="NZ_JACHMO010000001.1"/>
</dbReference>
<proteinExistence type="predicted"/>
<reference evidence="1 2" key="1">
    <citation type="submission" date="2020-08" db="EMBL/GenBank/DDBJ databases">
        <title>Sequencing the genomes of 1000 actinobacteria strains.</title>
        <authorList>
            <person name="Klenk H.-P."/>
        </authorList>
    </citation>
    <scope>NUCLEOTIDE SEQUENCE [LARGE SCALE GENOMIC DNA]</scope>
    <source>
        <strain evidence="1 2">DSM 45486</strain>
    </source>
</reference>
<dbReference type="SUPFAM" id="SSF52266">
    <property type="entry name" value="SGNH hydrolase"/>
    <property type="match status" value="1"/>
</dbReference>
<sequence>MSTEEAEQMRIGIWEHNPNGDRYERVDGEWPNWSDSAGFTRVPDRRRVLLLGESVARGLLYEPLVTPALMIEQALDATAPGRAEVVDLARSGARFQDLLDIAESARDLAPDAVVVFAGNNWKYELTEWASKSRQADEARALERGGVAELLRERESRLANAVTDFVNGICDLFASQAPVLFVLPESNLLDWHTVPLAPVLGNGKDSEWHRVMRRTRQQMRDGDEAAVLAGCEQLHRLDGGVSEEPYRYRARIHLDRGETDEALANYRHARDVRLWCDGIDPSWLPSIGVNAARTAAVSRGGAVVDLTATLPAQCASGIPDRTVFADFCHLNGQGLVFAATEIACALGPVLGLKVTPELCARTLRGPAPEVEAGAAFSAAFVNADFAQSSEVISFYARLAARAAPQIVGAMEAYCAAPAAATPWWMRTIDIPKFANAERCLRGIGRVGRYLYDDTLVRSFTAEINAARGRPDDDPPVRSHAALVPGTRTNLLDPTLAPAWRPLDWEGLLDTLPGRPTGYRHYFRAHTEESRFLFIAAGPAVVHVEITMRLGTSGEGTTQVLINEHEVGSFELGDRWHLCRFSVPAEQVETGRNELVIRWQRSLIETTPLPILARRIEQGLGQELSIVFGEVHSVHATAAA</sequence>
<evidence type="ECO:0000313" key="1">
    <source>
        <dbReference type="EMBL" id="MBB5801947.1"/>
    </source>
</evidence>
<dbReference type="AlphaFoldDB" id="A0A7W9HGP9"/>
<name>A0A7W9HGP9_9PSEU</name>
<dbReference type="InterPro" id="IPR036514">
    <property type="entry name" value="SGNH_hydro_sf"/>
</dbReference>
<dbReference type="Proteomes" id="UP000552097">
    <property type="component" value="Unassembled WGS sequence"/>
</dbReference>
<protein>
    <submittedName>
        <fullName evidence="1">Uncharacterized protein</fullName>
    </submittedName>
</protein>
<comment type="caution">
    <text evidence="1">The sequence shown here is derived from an EMBL/GenBank/DDBJ whole genome shotgun (WGS) entry which is preliminary data.</text>
</comment>
<organism evidence="1 2">
    <name type="scientific">Saccharothrix ecbatanensis</name>
    <dbReference type="NCBI Taxonomy" id="1105145"/>
    <lineage>
        <taxon>Bacteria</taxon>
        <taxon>Bacillati</taxon>
        <taxon>Actinomycetota</taxon>
        <taxon>Actinomycetes</taxon>
        <taxon>Pseudonocardiales</taxon>
        <taxon>Pseudonocardiaceae</taxon>
        <taxon>Saccharothrix</taxon>
    </lineage>
</organism>
<evidence type="ECO:0000313" key="2">
    <source>
        <dbReference type="Proteomes" id="UP000552097"/>
    </source>
</evidence>